<protein>
    <submittedName>
        <fullName evidence="5">GntR family transcriptional regulator</fullName>
    </submittedName>
</protein>
<dbReference type="EMBL" id="NIQC01000025">
    <property type="protein sequence ID" value="OWZ83162.1"/>
    <property type="molecule type" value="Genomic_DNA"/>
</dbReference>
<evidence type="ECO:0000256" key="2">
    <source>
        <dbReference type="ARBA" id="ARBA00023125"/>
    </source>
</evidence>
<dbReference type="SMART" id="SM00345">
    <property type="entry name" value="HTH_GNTR"/>
    <property type="match status" value="1"/>
</dbReference>
<dbReference type="AlphaFoldDB" id="A0A226BWJ9"/>
<dbReference type="PANTHER" id="PTHR43537:SF24">
    <property type="entry name" value="GLUCONATE OPERON TRANSCRIPTIONAL REPRESSOR"/>
    <property type="match status" value="1"/>
</dbReference>
<dbReference type="GO" id="GO:0003700">
    <property type="term" value="F:DNA-binding transcription factor activity"/>
    <property type="evidence" value="ECO:0007669"/>
    <property type="project" value="InterPro"/>
</dbReference>
<dbReference type="OrthoDB" id="389878at2"/>
<keyword evidence="3" id="KW-0804">Transcription</keyword>
<evidence type="ECO:0000313" key="5">
    <source>
        <dbReference type="EMBL" id="OWZ83162.1"/>
    </source>
</evidence>
<proteinExistence type="predicted"/>
<dbReference type="CDD" id="cd07377">
    <property type="entry name" value="WHTH_GntR"/>
    <property type="match status" value="1"/>
</dbReference>
<dbReference type="Gene3D" id="1.10.10.10">
    <property type="entry name" value="Winged helix-like DNA-binding domain superfamily/Winged helix DNA-binding domain"/>
    <property type="match status" value="1"/>
</dbReference>
<dbReference type="InterPro" id="IPR036390">
    <property type="entry name" value="WH_DNA-bd_sf"/>
</dbReference>
<comment type="caution">
    <text evidence="5">The sequence shown here is derived from an EMBL/GenBank/DDBJ whole genome shotgun (WGS) entry which is preliminary data.</text>
</comment>
<dbReference type="RefSeq" id="WP_089024134.1">
    <property type="nucleotide sequence ID" value="NZ_NIQC01000025.1"/>
</dbReference>
<dbReference type="SUPFAM" id="SSF46785">
    <property type="entry name" value="Winged helix' DNA-binding domain"/>
    <property type="match status" value="1"/>
</dbReference>
<gene>
    <name evidence="5" type="ORF">CDO51_10045</name>
</gene>
<dbReference type="InterPro" id="IPR008920">
    <property type="entry name" value="TF_FadR/GntR_C"/>
</dbReference>
<reference evidence="5 6" key="1">
    <citation type="submission" date="2017-06" db="EMBL/GenBank/DDBJ databases">
        <title>Draft Genome Sequence of Natranaerobius trueperi halophilic, alkalithermophilic bacteria from soda lakes.</title>
        <authorList>
            <person name="Zhao B."/>
        </authorList>
    </citation>
    <scope>NUCLEOTIDE SEQUENCE [LARGE SCALE GENOMIC DNA]</scope>
    <source>
        <strain evidence="5 6">DSM 18760</strain>
    </source>
</reference>
<evidence type="ECO:0000256" key="1">
    <source>
        <dbReference type="ARBA" id="ARBA00023015"/>
    </source>
</evidence>
<dbReference type="PANTHER" id="PTHR43537">
    <property type="entry name" value="TRANSCRIPTIONAL REGULATOR, GNTR FAMILY"/>
    <property type="match status" value="1"/>
</dbReference>
<dbReference type="PROSITE" id="PS50949">
    <property type="entry name" value="HTH_GNTR"/>
    <property type="match status" value="1"/>
</dbReference>
<dbReference type="SMART" id="SM00895">
    <property type="entry name" value="FCD"/>
    <property type="match status" value="1"/>
</dbReference>
<evidence type="ECO:0000256" key="3">
    <source>
        <dbReference type="ARBA" id="ARBA00023163"/>
    </source>
</evidence>
<evidence type="ECO:0000259" key="4">
    <source>
        <dbReference type="PROSITE" id="PS50949"/>
    </source>
</evidence>
<feature type="domain" description="HTH gntR-type" evidence="4">
    <location>
        <begin position="5"/>
        <end position="72"/>
    </location>
</feature>
<dbReference type="Gene3D" id="1.20.120.530">
    <property type="entry name" value="GntR ligand-binding domain-like"/>
    <property type="match status" value="1"/>
</dbReference>
<evidence type="ECO:0000313" key="6">
    <source>
        <dbReference type="Proteomes" id="UP000214588"/>
    </source>
</evidence>
<dbReference type="Pfam" id="PF07729">
    <property type="entry name" value="FCD"/>
    <property type="match status" value="1"/>
</dbReference>
<accession>A0A226BWJ9</accession>
<dbReference type="InterPro" id="IPR000524">
    <property type="entry name" value="Tscrpt_reg_HTH_GntR"/>
</dbReference>
<dbReference type="Proteomes" id="UP000214588">
    <property type="component" value="Unassembled WGS sequence"/>
</dbReference>
<keyword evidence="2" id="KW-0238">DNA-binding</keyword>
<dbReference type="InterPro" id="IPR036388">
    <property type="entry name" value="WH-like_DNA-bd_sf"/>
</dbReference>
<dbReference type="Pfam" id="PF00392">
    <property type="entry name" value="GntR"/>
    <property type="match status" value="1"/>
</dbReference>
<keyword evidence="1" id="KW-0805">Transcription regulation</keyword>
<dbReference type="InterPro" id="IPR011711">
    <property type="entry name" value="GntR_C"/>
</dbReference>
<keyword evidence="6" id="KW-1185">Reference proteome</keyword>
<dbReference type="SUPFAM" id="SSF48008">
    <property type="entry name" value="GntR ligand-binding domain-like"/>
    <property type="match status" value="1"/>
</dbReference>
<sequence>MNEKKYDADQIYELLKERIIHIKYEPGDVLNEVEVAEEFNVSRTPIRKAFHILNSDKLLSLIPRVGAQVTPIDFKKMKAIFELTRELDPFAARLAVKRISADKIKELEEIMNELQSYNIEKDYQKAIDKDEEFHKIIYSSCGNPWLQEILTYLHYHTERLWHYSEQYFDNIELFSDTLGKILKAIKEQDTENAEKYTREHIDQFVNKIKNEML</sequence>
<name>A0A226BWJ9_9FIRM</name>
<dbReference type="GO" id="GO:0003677">
    <property type="term" value="F:DNA binding"/>
    <property type="evidence" value="ECO:0007669"/>
    <property type="project" value="UniProtKB-KW"/>
</dbReference>
<organism evidence="5 6">
    <name type="scientific">Natranaerobius trueperi</name>
    <dbReference type="NCBI Taxonomy" id="759412"/>
    <lineage>
        <taxon>Bacteria</taxon>
        <taxon>Bacillati</taxon>
        <taxon>Bacillota</taxon>
        <taxon>Clostridia</taxon>
        <taxon>Natranaerobiales</taxon>
        <taxon>Natranaerobiaceae</taxon>
        <taxon>Natranaerobius</taxon>
    </lineage>
</organism>